<proteinExistence type="predicted"/>
<dbReference type="STRING" id="651661.SAMN05660293_03442"/>
<dbReference type="InterPro" id="IPR007712">
    <property type="entry name" value="RelE/ParE_toxin"/>
</dbReference>
<keyword evidence="3" id="KW-1185">Reference proteome</keyword>
<dbReference type="InterPro" id="IPR035093">
    <property type="entry name" value="RelE/ParE_toxin_dom_sf"/>
</dbReference>
<accession>A0A1T5FV03</accession>
<dbReference type="EMBL" id="FUZA01000004">
    <property type="protein sequence ID" value="SKB99894.1"/>
    <property type="molecule type" value="Genomic_DNA"/>
</dbReference>
<evidence type="ECO:0000313" key="3">
    <source>
        <dbReference type="Proteomes" id="UP000190897"/>
    </source>
</evidence>
<organism evidence="2 3">
    <name type="scientific">Dyadobacter psychrophilus</name>
    <dbReference type="NCBI Taxonomy" id="651661"/>
    <lineage>
        <taxon>Bacteria</taxon>
        <taxon>Pseudomonadati</taxon>
        <taxon>Bacteroidota</taxon>
        <taxon>Cytophagia</taxon>
        <taxon>Cytophagales</taxon>
        <taxon>Spirosomataceae</taxon>
        <taxon>Dyadobacter</taxon>
    </lineage>
</organism>
<dbReference type="AlphaFoldDB" id="A0A1T5FV03"/>
<dbReference type="Pfam" id="PF05016">
    <property type="entry name" value="ParE_toxin"/>
    <property type="match status" value="1"/>
</dbReference>
<name>A0A1T5FV03_9BACT</name>
<evidence type="ECO:0000256" key="1">
    <source>
        <dbReference type="ARBA" id="ARBA00022649"/>
    </source>
</evidence>
<protein>
    <submittedName>
        <fullName evidence="2">ParE toxin of type II toxin-antitoxin system, parDE</fullName>
    </submittedName>
</protein>
<reference evidence="3" key="1">
    <citation type="submission" date="2017-02" db="EMBL/GenBank/DDBJ databases">
        <authorList>
            <person name="Varghese N."/>
            <person name="Submissions S."/>
        </authorList>
    </citation>
    <scope>NUCLEOTIDE SEQUENCE [LARGE SCALE GENOMIC DNA]</scope>
    <source>
        <strain evidence="3">DSM 22270</strain>
    </source>
</reference>
<keyword evidence="1" id="KW-1277">Toxin-antitoxin system</keyword>
<dbReference type="RefSeq" id="WP_082215954.1">
    <property type="nucleotide sequence ID" value="NZ_FUZA01000004.1"/>
</dbReference>
<sequence length="102" mass="11957">MAVCKLKFTPEAVKDITQAAEYYEECQKGLGKRFRSEVKRKLVLVKEIPRIYTLRYGEVRFALIDIFPYSIHFSINEKGQVVQVHAVLCQFENPETSWKNFP</sequence>
<dbReference type="Gene3D" id="3.30.2310.20">
    <property type="entry name" value="RelE-like"/>
    <property type="match status" value="1"/>
</dbReference>
<gene>
    <name evidence="2" type="ORF">SAMN05660293_03442</name>
</gene>
<evidence type="ECO:0000313" key="2">
    <source>
        <dbReference type="EMBL" id="SKB99894.1"/>
    </source>
</evidence>
<dbReference type="Proteomes" id="UP000190897">
    <property type="component" value="Unassembled WGS sequence"/>
</dbReference>
<dbReference type="OrthoDB" id="595476at2"/>